<comment type="caution">
    <text evidence="1">The sequence shown here is derived from an EMBL/GenBank/DDBJ whole genome shotgun (WGS) entry which is preliminary data.</text>
</comment>
<organism evidence="1 2">
    <name type="scientific">Nephila pilipes</name>
    <name type="common">Giant wood spider</name>
    <name type="synonym">Nephila maculata</name>
    <dbReference type="NCBI Taxonomy" id="299642"/>
    <lineage>
        <taxon>Eukaryota</taxon>
        <taxon>Metazoa</taxon>
        <taxon>Ecdysozoa</taxon>
        <taxon>Arthropoda</taxon>
        <taxon>Chelicerata</taxon>
        <taxon>Arachnida</taxon>
        <taxon>Araneae</taxon>
        <taxon>Araneomorphae</taxon>
        <taxon>Entelegynae</taxon>
        <taxon>Araneoidea</taxon>
        <taxon>Nephilidae</taxon>
        <taxon>Nephila</taxon>
    </lineage>
</organism>
<evidence type="ECO:0000313" key="2">
    <source>
        <dbReference type="Proteomes" id="UP000887013"/>
    </source>
</evidence>
<evidence type="ECO:0000313" key="1">
    <source>
        <dbReference type="EMBL" id="GFU19405.1"/>
    </source>
</evidence>
<dbReference type="AlphaFoldDB" id="A0A8X6QL43"/>
<reference evidence="1" key="1">
    <citation type="submission" date="2020-08" db="EMBL/GenBank/DDBJ databases">
        <title>Multicomponent nature underlies the extraordinary mechanical properties of spider dragline silk.</title>
        <authorList>
            <person name="Kono N."/>
            <person name="Nakamura H."/>
            <person name="Mori M."/>
            <person name="Yoshida Y."/>
            <person name="Ohtoshi R."/>
            <person name="Malay A.D."/>
            <person name="Moran D.A.P."/>
            <person name="Tomita M."/>
            <person name="Numata K."/>
            <person name="Arakawa K."/>
        </authorList>
    </citation>
    <scope>NUCLEOTIDE SEQUENCE</scope>
</reference>
<sequence>MTLTCGRLTRFVRRPQVTIGLKAGVLSPIEQADEFHNLINSAGTVAIKQFLDNYWDEGDIRSLIGAGGLNMPGKERPLGPPPHVRPNWCNLNEGQRRYAYEQYNLARIRRGLPIDHPIPSADSPVAD</sequence>
<gene>
    <name evidence="1" type="primary">NCL1_39929</name>
    <name evidence="1" type="ORF">NPIL_31591</name>
</gene>
<accession>A0A8X6QL43</accession>
<dbReference type="EMBL" id="BMAW01031060">
    <property type="protein sequence ID" value="GFU19405.1"/>
    <property type="molecule type" value="Genomic_DNA"/>
</dbReference>
<dbReference type="OrthoDB" id="10610494at2759"/>
<proteinExistence type="predicted"/>
<keyword evidence="2" id="KW-1185">Reference proteome</keyword>
<protein>
    <submittedName>
        <fullName evidence="1">Uncharacterized protein</fullName>
    </submittedName>
</protein>
<dbReference type="Proteomes" id="UP000887013">
    <property type="component" value="Unassembled WGS sequence"/>
</dbReference>
<name>A0A8X6QL43_NEPPI</name>